<dbReference type="SUPFAM" id="SSF48403">
    <property type="entry name" value="Ankyrin repeat"/>
    <property type="match status" value="1"/>
</dbReference>
<dbReference type="EMBL" id="UZAF01017753">
    <property type="protein sequence ID" value="VDO44661.1"/>
    <property type="molecule type" value="Genomic_DNA"/>
</dbReference>
<dbReference type="OMA" id="IDEYECK"/>
<evidence type="ECO:0000256" key="8">
    <source>
        <dbReference type="SAM" id="Coils"/>
    </source>
</evidence>
<dbReference type="InterPro" id="IPR002110">
    <property type="entry name" value="Ankyrin_rpt"/>
</dbReference>
<sequence length="575" mass="65256">MGDRLDLGVRTLSSNSSYKILKISRTPLMLAVTMGHKQCAFELLKKGANADAQNKGMWSVSHEAISFGDPELVKNVIMYRDYQRSVRGANSMKDCLTTLENSPDFYCEMGWEFASWVPFISRMCPSDTYKIYKQGSKVRIDTTLVGFEASSWKRGNQTYIFRLDEHSLPEFIIIDHDTKTVTIQLRMTSPISTTFIDVDKIGFERSYRGGLLGWISNTEKTETIDEYECKVFNASNVNLVTKTRKEHLSEEDSARARQEDNSNLLTNLLSTIVRSETSEESTTENLLDTGLTVYEYLDKDFPLDGDIGRPKKVTKKSNNFKATLWLAENYPLSFQEQVMPIVDLMAANSAHFARLHNFIRMQLPAGFPVRIDIPLFHVVSAKITFGQINEPGPFVTPLETLSGFKVATVAIDDEVFTIPPSYRTVDDLSASLWWPEDEQDMSSLQGGAASIYHPSMQQQEEMLLQLAIQESFRQNSSQGGLDASQSGYVPINQLLPQDTLPLYDEEAEEQRQIALAINESLRMAGESINEIPQEEEDPIALALRLSRDEEQRRQEEARREEEELERILQLSLVDK</sequence>
<dbReference type="SMART" id="SM00726">
    <property type="entry name" value="UIM"/>
    <property type="match status" value="3"/>
</dbReference>
<dbReference type="Gene3D" id="1.25.40.20">
    <property type="entry name" value="Ankyrin repeat-containing domain"/>
    <property type="match status" value="1"/>
</dbReference>
<dbReference type="Pfam" id="PF11904">
    <property type="entry name" value="ANKRD13_C"/>
    <property type="match status" value="1"/>
</dbReference>
<reference evidence="10 11" key="2">
    <citation type="submission" date="2018-11" db="EMBL/GenBank/DDBJ databases">
        <authorList>
            <consortium name="Pathogen Informatics"/>
        </authorList>
    </citation>
    <scope>NUCLEOTIDE SEQUENCE [LARGE SCALE GENOMIC DNA]</scope>
    <source>
        <strain evidence="10 11">MHpl1</strain>
    </source>
</reference>
<evidence type="ECO:0000313" key="12">
    <source>
        <dbReference type="WBParaSite" id="HPLM_0001208001-mRNA-1"/>
    </source>
</evidence>
<dbReference type="GO" id="GO:0005886">
    <property type="term" value="C:plasma membrane"/>
    <property type="evidence" value="ECO:0007669"/>
    <property type="project" value="UniProtKB-SubCell"/>
</dbReference>
<name>A0A0N4WLP3_HAEPC</name>
<evidence type="ECO:0000256" key="6">
    <source>
        <dbReference type="ARBA" id="ARBA00024956"/>
    </source>
</evidence>
<dbReference type="InterPro" id="IPR036770">
    <property type="entry name" value="Ankyrin_rpt-contain_sf"/>
</dbReference>
<dbReference type="STRING" id="6290.A0A0N4WLP3"/>
<comment type="subcellular location">
    <subcellularLocation>
        <location evidence="1">Cell membrane</location>
    </subcellularLocation>
    <subcellularLocation>
        <location evidence="2">Late endosome</location>
    </subcellularLocation>
</comment>
<evidence type="ECO:0000256" key="5">
    <source>
        <dbReference type="ARBA" id="ARBA00023136"/>
    </source>
</evidence>
<evidence type="ECO:0000259" key="9">
    <source>
        <dbReference type="Pfam" id="PF11904"/>
    </source>
</evidence>
<dbReference type="PANTHER" id="PTHR12447">
    <property type="entry name" value="ANKYRIN REPEAT DOMAIN-CONTAINING PROTEIN 13"/>
    <property type="match status" value="1"/>
</dbReference>
<dbReference type="WBParaSite" id="HPLM_0001208001-mRNA-1">
    <property type="protein sequence ID" value="HPLM_0001208001-mRNA-1"/>
    <property type="gene ID" value="HPLM_0001208001"/>
</dbReference>
<dbReference type="InterPro" id="IPR021832">
    <property type="entry name" value="ANKRD13"/>
</dbReference>
<dbReference type="InterPro" id="IPR003903">
    <property type="entry name" value="UIM_dom"/>
</dbReference>
<evidence type="ECO:0000256" key="7">
    <source>
        <dbReference type="PROSITE-ProRule" id="PRU00023"/>
    </source>
</evidence>
<keyword evidence="3" id="KW-1003">Cell membrane</keyword>
<evidence type="ECO:0000256" key="2">
    <source>
        <dbReference type="ARBA" id="ARBA00004603"/>
    </source>
</evidence>
<keyword evidence="7" id="KW-0040">ANK repeat</keyword>
<feature type="coiled-coil region" evidence="8">
    <location>
        <begin position="543"/>
        <end position="570"/>
    </location>
</feature>
<keyword evidence="11" id="KW-1185">Reference proteome</keyword>
<keyword evidence="4" id="KW-0677">Repeat</keyword>
<feature type="repeat" description="ANK" evidence="7">
    <location>
        <begin position="23"/>
        <end position="55"/>
    </location>
</feature>
<dbReference type="PROSITE" id="PS50297">
    <property type="entry name" value="ANK_REP_REGION"/>
    <property type="match status" value="1"/>
</dbReference>
<dbReference type="Pfam" id="PF00023">
    <property type="entry name" value="Ank"/>
    <property type="match status" value="1"/>
</dbReference>
<dbReference type="Proteomes" id="UP000268014">
    <property type="component" value="Unassembled WGS sequence"/>
</dbReference>
<protein>
    <submittedName>
        <fullName evidence="12">ANK_REP_REGION domain-containing protein</fullName>
    </submittedName>
</protein>
<dbReference type="PANTHER" id="PTHR12447:SF31">
    <property type="entry name" value="LD31969P"/>
    <property type="match status" value="1"/>
</dbReference>
<evidence type="ECO:0000313" key="11">
    <source>
        <dbReference type="Proteomes" id="UP000268014"/>
    </source>
</evidence>
<keyword evidence="8" id="KW-0175">Coiled coil</keyword>
<accession>A0A0N4WLP3</accession>
<evidence type="ECO:0000313" key="10">
    <source>
        <dbReference type="EMBL" id="VDO44661.1"/>
    </source>
</evidence>
<reference evidence="12" key="1">
    <citation type="submission" date="2017-02" db="UniProtKB">
        <authorList>
            <consortium name="WormBaseParasite"/>
        </authorList>
    </citation>
    <scope>IDENTIFICATION</scope>
</reference>
<dbReference type="OrthoDB" id="1585644at2759"/>
<evidence type="ECO:0000256" key="3">
    <source>
        <dbReference type="ARBA" id="ARBA00022475"/>
    </source>
</evidence>
<dbReference type="PROSITE" id="PS50088">
    <property type="entry name" value="ANK_REPEAT"/>
    <property type="match status" value="1"/>
</dbReference>
<evidence type="ECO:0000256" key="1">
    <source>
        <dbReference type="ARBA" id="ARBA00004236"/>
    </source>
</evidence>
<gene>
    <name evidence="10" type="ORF">HPLM_LOCUS12074</name>
</gene>
<dbReference type="InterPro" id="IPR055285">
    <property type="entry name" value="ANKRD13_C"/>
</dbReference>
<dbReference type="GO" id="GO:0005770">
    <property type="term" value="C:late endosome"/>
    <property type="evidence" value="ECO:0007669"/>
    <property type="project" value="UniProtKB-SubCell"/>
</dbReference>
<feature type="domain" description="Ankyrin repeat" evidence="9">
    <location>
        <begin position="139"/>
        <end position="422"/>
    </location>
</feature>
<evidence type="ECO:0000256" key="4">
    <source>
        <dbReference type="ARBA" id="ARBA00022737"/>
    </source>
</evidence>
<comment type="function">
    <text evidence="6">Ubiquitin-binding protein that specifically recognizes and binds 'Lys-63'-linked ubiquitin. Does not bind 'Lys-48'-linked ubiquitin. Positively regulates the internalization of ligand-activated EGFR by binding to the Ub moiety of ubiquitinated EGFR at the cell membrane.</text>
</comment>
<keyword evidence="5" id="KW-0472">Membrane</keyword>
<dbReference type="AlphaFoldDB" id="A0A0N4WLP3"/>
<organism evidence="12">
    <name type="scientific">Haemonchus placei</name>
    <name type="common">Barber's pole worm</name>
    <dbReference type="NCBI Taxonomy" id="6290"/>
    <lineage>
        <taxon>Eukaryota</taxon>
        <taxon>Metazoa</taxon>
        <taxon>Ecdysozoa</taxon>
        <taxon>Nematoda</taxon>
        <taxon>Chromadorea</taxon>
        <taxon>Rhabditida</taxon>
        <taxon>Rhabditina</taxon>
        <taxon>Rhabditomorpha</taxon>
        <taxon>Strongyloidea</taxon>
        <taxon>Trichostrongylidae</taxon>
        <taxon>Haemonchus</taxon>
    </lineage>
</organism>
<proteinExistence type="predicted"/>